<sequence>MRNSELELRFSNSPICLRVSLSRERERMDSVFSVDDIADQLWSSPPPMRLSHELDSSSTTSSSKMMNRSSSEWAFQRFLQEATAADTTTSSSSSQQIKDQTLNQNLIADQPKPPMSNTASFGSEPPPNIPIESDEYQAVLKKRLDLACAAFALTRANCVKPQDSVSLPSEKGSLSATASQSGSQVPPKGFGQELAKVQDKDADEPVGIPPLPAVQKKPGIQVRSTTSGSSGEQSDDDEAEGETTQSTDPTDVKRVRRMLSNRESARRSRRRKQAHLTELETQVSQVRVENSSLLKRFTDISQKYNEAAVDNRVLKADVETLRAKVKMAEETVKRVTGLNPLFQAMSEISTMMMPSFTGSPFDSSADAAVPEQDDPRHHYYQAPENSHMPNHTPRMQNGMIDIPSMENAHQSSAAEAIGGNKIGRTSSMQRVASLEHLQKRMRGEASTCGTQCRKEQ</sequence>
<evidence type="ECO:0000313" key="1">
    <source>
        <dbReference type="Proteomes" id="UP000790787"/>
    </source>
</evidence>
<evidence type="ECO:0000313" key="2">
    <source>
        <dbReference type="RefSeq" id="XP_075086906.1"/>
    </source>
</evidence>
<accession>A0AC58SPL8</accession>
<dbReference type="Proteomes" id="UP000790787">
    <property type="component" value="Chromosome 15"/>
</dbReference>
<reference evidence="1" key="1">
    <citation type="journal article" date="2014" name="Nat. Commun.">
        <title>The tobacco genome sequence and its comparison with those of tomato and potato.</title>
        <authorList>
            <person name="Sierro N."/>
            <person name="Battey J.N."/>
            <person name="Ouadi S."/>
            <person name="Bakaher N."/>
            <person name="Bovet L."/>
            <person name="Willig A."/>
            <person name="Goepfert S."/>
            <person name="Peitsch M.C."/>
            <person name="Ivanov N.V."/>
        </authorList>
    </citation>
    <scope>NUCLEOTIDE SEQUENCE [LARGE SCALE GENOMIC DNA]</scope>
</reference>
<keyword evidence="1" id="KW-1185">Reference proteome</keyword>
<protein>
    <submittedName>
        <fullName evidence="2">Light-inducible protein CPRF2</fullName>
    </submittedName>
</protein>
<dbReference type="RefSeq" id="XP_075086906.1">
    <property type="nucleotide sequence ID" value="XM_075230805.1"/>
</dbReference>
<proteinExistence type="predicted"/>
<name>A0AC58SPL8_TOBAC</name>
<gene>
    <name evidence="2" type="primary">LOC107810505</name>
</gene>
<organism evidence="1 2">
    <name type="scientific">Nicotiana tabacum</name>
    <name type="common">Common tobacco</name>
    <dbReference type="NCBI Taxonomy" id="4097"/>
    <lineage>
        <taxon>Eukaryota</taxon>
        <taxon>Viridiplantae</taxon>
        <taxon>Streptophyta</taxon>
        <taxon>Embryophyta</taxon>
        <taxon>Tracheophyta</taxon>
        <taxon>Spermatophyta</taxon>
        <taxon>Magnoliopsida</taxon>
        <taxon>eudicotyledons</taxon>
        <taxon>Gunneridae</taxon>
        <taxon>Pentapetalae</taxon>
        <taxon>asterids</taxon>
        <taxon>lamiids</taxon>
        <taxon>Solanales</taxon>
        <taxon>Solanaceae</taxon>
        <taxon>Nicotianoideae</taxon>
        <taxon>Nicotianeae</taxon>
        <taxon>Nicotiana</taxon>
    </lineage>
</organism>
<reference evidence="2" key="2">
    <citation type="submission" date="2025-08" db="UniProtKB">
        <authorList>
            <consortium name="RefSeq"/>
        </authorList>
    </citation>
    <scope>IDENTIFICATION</scope>
    <source>
        <tissue evidence="2">Leaf</tissue>
    </source>
</reference>